<organism evidence="1 2">
    <name type="scientific">Cupriavidus necator</name>
    <name type="common">Alcaligenes eutrophus</name>
    <name type="synonym">Ralstonia eutropha</name>
    <dbReference type="NCBI Taxonomy" id="106590"/>
    <lineage>
        <taxon>Bacteria</taxon>
        <taxon>Pseudomonadati</taxon>
        <taxon>Pseudomonadota</taxon>
        <taxon>Betaproteobacteria</taxon>
        <taxon>Burkholderiales</taxon>
        <taxon>Burkholderiaceae</taxon>
        <taxon>Cupriavidus</taxon>
    </lineage>
</organism>
<gene>
    <name evidence="1" type="ORF">DDK22_01190</name>
</gene>
<name>A0A367PQS3_CUPNE</name>
<evidence type="ECO:0000313" key="1">
    <source>
        <dbReference type="EMBL" id="RCJ10299.1"/>
    </source>
</evidence>
<comment type="caution">
    <text evidence="1">The sequence shown here is derived from an EMBL/GenBank/DDBJ whole genome shotgun (WGS) entry which is preliminary data.</text>
</comment>
<protein>
    <submittedName>
        <fullName evidence="1">Uncharacterized protein</fullName>
    </submittedName>
</protein>
<accession>A0A367PQS3</accession>
<reference evidence="1 2" key="1">
    <citation type="submission" date="2018-04" db="EMBL/GenBank/DDBJ databases">
        <title>Cupriavidus necator CR12 genome sequencing and assembly.</title>
        <authorList>
            <person name="Ben Fekih I."/>
            <person name="Mazhar H.S."/>
            <person name="Bello S.K."/>
            <person name="Rensing C."/>
        </authorList>
    </citation>
    <scope>NUCLEOTIDE SEQUENCE [LARGE SCALE GENOMIC DNA]</scope>
    <source>
        <strain evidence="1 2">CR12</strain>
    </source>
</reference>
<sequence>MAPTELTEALAEKLQLQQSLADAGWCICGDMSSRMFDALSQLGEAPPIRFTGFTGSRGGNYAVITHQVGTSQHRFLLPLYDEKVGGFLRSLEDSFLQVSLGRQGQENALVLRGECPWSHVVPLMEMLQHSSDASVLSAIVEMKEVLAVLARFDAIPSNDIETAVDDLSISFVMPELLVSYIQEVRRPASGYVGSPS</sequence>
<evidence type="ECO:0000313" key="2">
    <source>
        <dbReference type="Proteomes" id="UP000253501"/>
    </source>
</evidence>
<dbReference type="Proteomes" id="UP000253501">
    <property type="component" value="Unassembled WGS sequence"/>
</dbReference>
<dbReference type="RefSeq" id="WP_114130325.1">
    <property type="nucleotide sequence ID" value="NZ_CP068434.1"/>
</dbReference>
<dbReference type="AlphaFoldDB" id="A0A367PQS3"/>
<proteinExistence type="predicted"/>
<dbReference type="EMBL" id="QDHA01000003">
    <property type="protein sequence ID" value="RCJ10299.1"/>
    <property type="molecule type" value="Genomic_DNA"/>
</dbReference>